<gene>
    <name evidence="2" type="ORF">PV662_47170</name>
</gene>
<proteinExistence type="predicted"/>
<evidence type="ECO:0000313" key="2">
    <source>
        <dbReference type="EMBL" id="MDX3707129.1"/>
    </source>
</evidence>
<protein>
    <submittedName>
        <fullName evidence="2">DUF5302 domain-containing protein</fullName>
    </submittedName>
</protein>
<evidence type="ECO:0000313" key="3">
    <source>
        <dbReference type="Proteomes" id="UP001271274"/>
    </source>
</evidence>
<dbReference type="Proteomes" id="UP001271274">
    <property type="component" value="Unassembled WGS sequence"/>
</dbReference>
<comment type="caution">
    <text evidence="2">The sequence shown here is derived from an EMBL/GenBank/DDBJ whole genome shotgun (WGS) entry which is preliminary data.</text>
</comment>
<dbReference type="EMBL" id="JARAYU010000042">
    <property type="protein sequence ID" value="MDX3707129.1"/>
    <property type="molecule type" value="Genomic_DNA"/>
</dbReference>
<keyword evidence="3" id="KW-1185">Reference proteome</keyword>
<dbReference type="RefSeq" id="WP_046709962.1">
    <property type="nucleotide sequence ID" value="NZ_JARAUR010000433.1"/>
</dbReference>
<reference evidence="2 3" key="1">
    <citation type="journal article" date="2023" name="Microb. Genom.">
        <title>Mesoterricola silvestris gen. nov., sp. nov., Mesoterricola sediminis sp. nov., Geothrix oryzae sp. nov., Geothrix edaphica sp. nov., Geothrix rubra sp. nov., and Geothrix limicola sp. nov., six novel members of Acidobacteriota isolated from soils.</title>
        <authorList>
            <person name="Weisberg A.J."/>
            <person name="Pearce E."/>
            <person name="Kramer C.G."/>
            <person name="Chang J.H."/>
            <person name="Clarke C.R."/>
        </authorList>
    </citation>
    <scope>NUCLEOTIDE SEQUENCE [LARGE SCALE GENOMIC DNA]</scope>
    <source>
        <strain evidence="2 3">ID09-01A</strain>
    </source>
</reference>
<name>A0ABU4NXT4_9ACTN</name>
<sequence>MADVTKRNAADTDVKLQFKEVLERKQRRQRSGQAHGDRGLQAKGVSGPVPQKKIFRRKTG</sequence>
<feature type="region of interest" description="Disordered" evidence="1">
    <location>
        <begin position="22"/>
        <end position="60"/>
    </location>
</feature>
<organism evidence="2 3">
    <name type="scientific">Streptomyces europaeiscabiei</name>
    <dbReference type="NCBI Taxonomy" id="146819"/>
    <lineage>
        <taxon>Bacteria</taxon>
        <taxon>Bacillati</taxon>
        <taxon>Actinomycetota</taxon>
        <taxon>Actinomycetes</taxon>
        <taxon>Kitasatosporales</taxon>
        <taxon>Streptomycetaceae</taxon>
        <taxon>Streptomyces</taxon>
    </lineage>
</organism>
<evidence type="ECO:0000256" key="1">
    <source>
        <dbReference type="SAM" id="MobiDB-lite"/>
    </source>
</evidence>
<accession>A0ABU4NXT4</accession>
<dbReference type="Pfam" id="PF17227">
    <property type="entry name" value="DUF5302"/>
    <property type="match status" value="1"/>
</dbReference>
<dbReference type="InterPro" id="IPR035172">
    <property type="entry name" value="DUF5302"/>
</dbReference>